<gene>
    <name evidence="12" type="ORF">J2W40_000977</name>
</gene>
<dbReference type="SUPFAM" id="SSF55486">
    <property type="entry name" value="Metalloproteases ('zincins'), catalytic domain"/>
    <property type="match status" value="1"/>
</dbReference>
<dbReference type="InterPro" id="IPR034005">
    <property type="entry name" value="M3A_DCP"/>
</dbReference>
<evidence type="ECO:0000256" key="6">
    <source>
        <dbReference type="ARBA" id="ARBA00023049"/>
    </source>
</evidence>
<dbReference type="RefSeq" id="WP_310222268.1">
    <property type="nucleotide sequence ID" value="NZ_JAVDWV010000004.1"/>
</dbReference>
<comment type="cofactor">
    <cofactor evidence="9">
        <name>Zn(2+)</name>
        <dbReference type="ChEBI" id="CHEBI:29105"/>
    </cofactor>
    <text evidence="9">Binds 1 zinc ion.</text>
</comment>
<dbReference type="PANTHER" id="PTHR11804">
    <property type="entry name" value="PROTEASE M3 THIMET OLIGOPEPTIDASE-RELATED"/>
    <property type="match status" value="1"/>
</dbReference>
<dbReference type="Gene3D" id="3.40.390.10">
    <property type="entry name" value="Collagenase (Catalytic Domain)"/>
    <property type="match status" value="1"/>
</dbReference>
<accession>A0ABU1WXZ3</accession>
<dbReference type="Pfam" id="PF01432">
    <property type="entry name" value="Peptidase_M3"/>
    <property type="match status" value="1"/>
</dbReference>
<keyword evidence="6 9" id="KW-0482">Metalloprotease</keyword>
<keyword evidence="3 9" id="KW-0479">Metal-binding</keyword>
<evidence type="ECO:0000256" key="4">
    <source>
        <dbReference type="ARBA" id="ARBA00022801"/>
    </source>
</evidence>
<dbReference type="PANTHER" id="PTHR11804:SF84">
    <property type="entry name" value="SACCHAROLYSIN"/>
    <property type="match status" value="1"/>
</dbReference>
<organism evidence="12 13">
    <name type="scientific">Sphingobium xenophagum</name>
    <dbReference type="NCBI Taxonomy" id="121428"/>
    <lineage>
        <taxon>Bacteria</taxon>
        <taxon>Pseudomonadati</taxon>
        <taxon>Pseudomonadota</taxon>
        <taxon>Alphaproteobacteria</taxon>
        <taxon>Sphingomonadales</taxon>
        <taxon>Sphingomonadaceae</taxon>
        <taxon>Sphingobium</taxon>
    </lineage>
</organism>
<proteinExistence type="inferred from homology"/>
<comment type="caution">
    <text evidence="12">The sequence shown here is derived from an EMBL/GenBank/DDBJ whole genome shotgun (WGS) entry which is preliminary data.</text>
</comment>
<dbReference type="EMBL" id="JAVDWV010000004">
    <property type="protein sequence ID" value="MDR7154165.1"/>
    <property type="molecule type" value="Genomic_DNA"/>
</dbReference>
<sequence length="676" mass="73386">MTQANPLLDSRLHPQFGAVHPDHVLPAVESAIATHRAAMAQCAQASGFAAVFLAKESADAALSRIWGTVDHLIGVTNSPELRAAHGEAQPLIHSYFAEVGQDRPLYDALAAIPTEGLDDAQARALALTLRGFELSGVSLDGGDRAAFAANSVEQGRLATTFANAVMDATEAWTLHLTDDSRLAGVPQSDQDAMARAAQAKGLDGWLVDLHAPSVRAVTAFAQDRDLRRTVYEAYGTRASDQGPQAGQFDNGDRIAQLLALRQDAARLLGHSDAVALSLSTKMARDGAEVDAFLVDLAQRARPRAQEELAELTAFARDHLDIATIEPWDVAYVTEHMRRAVHAVDEAEIRAHLPLARVLDGLFALVTDLFELEIRAADGEAPVWHPDVRYFTLHRAGEDAPVAALYCDMFARAGKRGGAWMDVCRPRLREADREQMPIAYLVCNFASGGADRPAHLTHSDMVTLFHEMGHCLHHLLTQVDLPSIGGISGVEWDAVELPSQFLENFAWEPAMLRRVSAHETGGAPLDEAMIGRMLAARRFMGALALLRQVEFALFDLRLHLAAARPDGPSAQEVLQAVRQEVAVIHPPEWHRFAHGFSHIFAGGYAAGYYSYLWAERLSADAFEAFADERADRAALGGLFRDHVLARGGSRPALDNFVGFRGREPDSAALLRALGLAA</sequence>
<dbReference type="InterPro" id="IPR045666">
    <property type="entry name" value="OpdA_N"/>
</dbReference>
<dbReference type="GO" id="GO:0004222">
    <property type="term" value="F:metalloendopeptidase activity"/>
    <property type="evidence" value="ECO:0007669"/>
    <property type="project" value="UniProtKB-EC"/>
</dbReference>
<evidence type="ECO:0000256" key="2">
    <source>
        <dbReference type="ARBA" id="ARBA00022670"/>
    </source>
</evidence>
<dbReference type="InterPro" id="IPR045090">
    <property type="entry name" value="Pept_M3A_M3B"/>
</dbReference>
<dbReference type="InterPro" id="IPR001567">
    <property type="entry name" value="Pept_M3A_M3B_dom"/>
</dbReference>
<dbReference type="Pfam" id="PF19310">
    <property type="entry name" value="TOP_N"/>
    <property type="match status" value="1"/>
</dbReference>
<evidence type="ECO:0000256" key="1">
    <source>
        <dbReference type="ARBA" id="ARBA00006040"/>
    </source>
</evidence>
<evidence type="ECO:0000256" key="5">
    <source>
        <dbReference type="ARBA" id="ARBA00022833"/>
    </source>
</evidence>
<dbReference type="Proteomes" id="UP001267638">
    <property type="component" value="Unassembled WGS sequence"/>
</dbReference>
<comment type="similarity">
    <text evidence="1 9">Belongs to the peptidase M3 family.</text>
</comment>
<dbReference type="Gene3D" id="1.10.1370.10">
    <property type="entry name" value="Neurolysin, domain 3"/>
    <property type="match status" value="1"/>
</dbReference>
<keyword evidence="2 9" id="KW-0645">Protease</keyword>
<keyword evidence="5 9" id="KW-0862">Zinc</keyword>
<evidence type="ECO:0000259" key="10">
    <source>
        <dbReference type="Pfam" id="PF01432"/>
    </source>
</evidence>
<evidence type="ECO:0000256" key="3">
    <source>
        <dbReference type="ARBA" id="ARBA00022723"/>
    </source>
</evidence>
<dbReference type="CDD" id="cd06456">
    <property type="entry name" value="M3A_DCP"/>
    <property type="match status" value="1"/>
</dbReference>
<evidence type="ECO:0000256" key="8">
    <source>
        <dbReference type="ARBA" id="ARBA00026100"/>
    </source>
</evidence>
<dbReference type="InterPro" id="IPR024077">
    <property type="entry name" value="Neurolysin/TOP_dom2"/>
</dbReference>
<evidence type="ECO:0000256" key="9">
    <source>
        <dbReference type="RuleBase" id="RU003435"/>
    </source>
</evidence>
<keyword evidence="13" id="KW-1185">Reference proteome</keyword>
<evidence type="ECO:0000259" key="11">
    <source>
        <dbReference type="Pfam" id="PF19310"/>
    </source>
</evidence>
<evidence type="ECO:0000256" key="7">
    <source>
        <dbReference type="ARBA" id="ARBA00024603"/>
    </source>
</evidence>
<reference evidence="12 13" key="1">
    <citation type="submission" date="2023-07" db="EMBL/GenBank/DDBJ databases">
        <title>Sorghum-associated microbial communities from plants grown in Nebraska, USA.</title>
        <authorList>
            <person name="Schachtman D."/>
        </authorList>
    </citation>
    <scope>NUCLEOTIDE SEQUENCE [LARGE SCALE GENOMIC DNA]</scope>
    <source>
        <strain evidence="12 13">4256</strain>
    </source>
</reference>
<name>A0ABU1WXZ3_SPHXE</name>
<feature type="domain" description="Peptidase M3A/M3B catalytic" evidence="10">
    <location>
        <begin position="221"/>
        <end position="673"/>
    </location>
</feature>
<protein>
    <recommendedName>
        <fullName evidence="8">oligopeptidase A</fullName>
        <ecNumber evidence="8">3.4.24.70</ecNumber>
    </recommendedName>
</protein>
<keyword evidence="4 9" id="KW-0378">Hydrolase</keyword>
<evidence type="ECO:0000313" key="12">
    <source>
        <dbReference type="EMBL" id="MDR7154165.1"/>
    </source>
</evidence>
<dbReference type="EC" id="3.4.24.70" evidence="8"/>
<evidence type="ECO:0000313" key="13">
    <source>
        <dbReference type="Proteomes" id="UP001267638"/>
    </source>
</evidence>
<dbReference type="InterPro" id="IPR024079">
    <property type="entry name" value="MetalloPept_cat_dom_sf"/>
</dbReference>
<feature type="domain" description="Oligopeptidase A N-terminal" evidence="11">
    <location>
        <begin position="60"/>
        <end position="144"/>
    </location>
</feature>
<dbReference type="Gene3D" id="1.10.1370.40">
    <property type="match status" value="1"/>
</dbReference>
<comment type="catalytic activity">
    <reaction evidence="7">
        <text>Hydrolysis of oligopeptides, with broad specificity. Gly or Ala commonly occur as P1 or P1' residues, but more distant residues are also important, as is shown by the fact that Z-Gly-Pro-Gly-|-Gly-Pro-Ala is cleaved, but not Z-(Gly)(5).</text>
        <dbReference type="EC" id="3.4.24.70"/>
    </reaction>
</comment>